<evidence type="ECO:0000313" key="3">
    <source>
        <dbReference type="Proteomes" id="UP000070544"/>
    </source>
</evidence>
<accession>A0A139A9I6</accession>
<protein>
    <submittedName>
        <fullName evidence="2">Uncharacterized protein</fullName>
    </submittedName>
</protein>
<reference evidence="2 3" key="1">
    <citation type="journal article" date="2015" name="Genome Biol. Evol.">
        <title>Phylogenomic analyses indicate that early fungi evolved digesting cell walls of algal ancestors of land plants.</title>
        <authorList>
            <person name="Chang Y."/>
            <person name="Wang S."/>
            <person name="Sekimoto S."/>
            <person name="Aerts A.L."/>
            <person name="Choi C."/>
            <person name="Clum A."/>
            <person name="LaButti K.M."/>
            <person name="Lindquist E.A."/>
            <person name="Yee Ngan C."/>
            <person name="Ohm R.A."/>
            <person name="Salamov A.A."/>
            <person name="Grigoriev I.V."/>
            <person name="Spatafora J.W."/>
            <person name="Berbee M.L."/>
        </authorList>
    </citation>
    <scope>NUCLEOTIDE SEQUENCE [LARGE SCALE GENOMIC DNA]</scope>
    <source>
        <strain evidence="2 3">JEL478</strain>
    </source>
</reference>
<feature type="compositionally biased region" description="Basic and acidic residues" evidence="1">
    <location>
        <begin position="55"/>
        <end position="64"/>
    </location>
</feature>
<dbReference type="EMBL" id="KQ965782">
    <property type="protein sequence ID" value="KXS13063.1"/>
    <property type="molecule type" value="Genomic_DNA"/>
</dbReference>
<feature type="compositionally biased region" description="Acidic residues" evidence="1">
    <location>
        <begin position="39"/>
        <end position="48"/>
    </location>
</feature>
<dbReference type="AlphaFoldDB" id="A0A139A9I6"/>
<proteinExistence type="predicted"/>
<evidence type="ECO:0000313" key="2">
    <source>
        <dbReference type="EMBL" id="KXS13063.1"/>
    </source>
</evidence>
<keyword evidence="3" id="KW-1185">Reference proteome</keyword>
<name>A0A139A9I6_GONPJ</name>
<evidence type="ECO:0000256" key="1">
    <source>
        <dbReference type="SAM" id="MobiDB-lite"/>
    </source>
</evidence>
<feature type="compositionally biased region" description="Basic and acidic residues" evidence="1">
    <location>
        <begin position="24"/>
        <end position="38"/>
    </location>
</feature>
<dbReference type="Proteomes" id="UP000070544">
    <property type="component" value="Unassembled WGS sequence"/>
</dbReference>
<sequence>MGAFLSATAQIIERVYSGVEQLEKAGKDKSGDQSAFERDTDEVSDTEQDVNSFNESHKERESELSKQLRLMAQNAEIAERSVQFLGTRAKRYSPTLPSFGALCA</sequence>
<organism evidence="2 3">
    <name type="scientific">Gonapodya prolifera (strain JEL478)</name>
    <name type="common">Monoblepharis prolifera</name>
    <dbReference type="NCBI Taxonomy" id="1344416"/>
    <lineage>
        <taxon>Eukaryota</taxon>
        <taxon>Fungi</taxon>
        <taxon>Fungi incertae sedis</taxon>
        <taxon>Chytridiomycota</taxon>
        <taxon>Chytridiomycota incertae sedis</taxon>
        <taxon>Monoblepharidomycetes</taxon>
        <taxon>Monoblepharidales</taxon>
        <taxon>Gonapodyaceae</taxon>
        <taxon>Gonapodya</taxon>
    </lineage>
</organism>
<feature type="region of interest" description="Disordered" evidence="1">
    <location>
        <begin position="24"/>
        <end position="64"/>
    </location>
</feature>
<gene>
    <name evidence="2" type="ORF">M427DRAFT_385077</name>
</gene>